<keyword evidence="3" id="KW-1185">Reference proteome</keyword>
<name>A0A2A6REJ5_9CHLR</name>
<dbReference type="AlphaFoldDB" id="A0A2A6REJ5"/>
<proteinExistence type="predicted"/>
<comment type="caution">
    <text evidence="2">The sequence shown here is derived from an EMBL/GenBank/DDBJ whole genome shotgun (WGS) entry which is preliminary data.</text>
</comment>
<dbReference type="EMBL" id="NQWI01000157">
    <property type="protein sequence ID" value="PDW01003.1"/>
    <property type="molecule type" value="Genomic_DNA"/>
</dbReference>
<gene>
    <name evidence="2" type="ORF">CJ255_19840</name>
</gene>
<dbReference type="OrthoDB" id="144438at2"/>
<feature type="domain" description="NurA" evidence="1">
    <location>
        <begin position="65"/>
        <end position="311"/>
    </location>
</feature>
<dbReference type="Proteomes" id="UP000220527">
    <property type="component" value="Unassembled WGS sequence"/>
</dbReference>
<protein>
    <recommendedName>
        <fullName evidence="1">NurA domain-containing protein</fullName>
    </recommendedName>
</protein>
<accession>A0A2A6REJ5</accession>
<evidence type="ECO:0000313" key="2">
    <source>
        <dbReference type="EMBL" id="PDW01003.1"/>
    </source>
</evidence>
<reference evidence="3" key="1">
    <citation type="submission" date="2017-08" db="EMBL/GenBank/DDBJ databases">
        <authorList>
            <person name="Grouzdev D.S."/>
            <person name="Gaisin V.A."/>
            <person name="Rysina M.S."/>
            <person name="Gorlenko V.M."/>
        </authorList>
    </citation>
    <scope>NUCLEOTIDE SEQUENCE [LARGE SCALE GENOMIC DNA]</scope>
    <source>
        <strain evidence="3">Kir15-3F</strain>
    </source>
</reference>
<dbReference type="RefSeq" id="WP_097645822.1">
    <property type="nucleotide sequence ID" value="NZ_NQWI01000157.1"/>
</dbReference>
<evidence type="ECO:0000259" key="1">
    <source>
        <dbReference type="Pfam" id="PF09376"/>
    </source>
</evidence>
<evidence type="ECO:0000313" key="3">
    <source>
        <dbReference type="Proteomes" id="UP000220527"/>
    </source>
</evidence>
<organism evidence="2 3">
    <name type="scientific">Candidatus Viridilinea mediisalina</name>
    <dbReference type="NCBI Taxonomy" id="2024553"/>
    <lineage>
        <taxon>Bacteria</taxon>
        <taxon>Bacillati</taxon>
        <taxon>Chloroflexota</taxon>
        <taxon>Chloroflexia</taxon>
        <taxon>Chloroflexales</taxon>
        <taxon>Chloroflexineae</taxon>
        <taxon>Oscillochloridaceae</taxon>
        <taxon>Candidatus Viridilinea</taxon>
    </lineage>
</organism>
<dbReference type="InterPro" id="IPR018977">
    <property type="entry name" value="NurA_domain"/>
</dbReference>
<sequence length="373" mass="41159">MSNSEPHPSSTKLGTAALPAAVLATIEACAAACRTTLSELDEQREHLRATLERRIKATPDGPTRRLCAVDGAHASVAAAGAGFAAIAAAAVEEDTLTDQEVLVRMLPPVEELESILGGLRSLLELHLLARRIRATSSGLFVLDGSFYSVLLEINRLLMRLAQDHRSNRPPAWWADFRPLIEQFFTNEDWRLVLECRRVIAHSKAATAADDVLEFAPQLSGTITDRTLWTSVLNPGEYAIPMPLIRRDRPHLLTGYRSPTISDFRSLRRAIEHGYGQLYVIYYRPEASGPAYRIELPAALIAREPLGAVLATFRNALRVNSIQEPLPQFLADAICRQLGHALAATAEGARTTLQNEFDLAVVQRFLGPHRTPRR</sequence>
<dbReference type="Pfam" id="PF09376">
    <property type="entry name" value="NurA"/>
    <property type="match status" value="1"/>
</dbReference>